<gene>
    <name evidence="7" type="ORF">AWC23_09390</name>
</gene>
<dbReference type="SUPFAM" id="SSF46689">
    <property type="entry name" value="Homeodomain-like"/>
    <property type="match status" value="1"/>
</dbReference>
<dbReference type="AlphaFoldDB" id="A0AAJ3NSG0"/>
<feature type="compositionally biased region" description="Basic and acidic residues" evidence="5">
    <location>
        <begin position="1"/>
        <end position="12"/>
    </location>
</feature>
<dbReference type="Gene3D" id="1.10.357.10">
    <property type="entry name" value="Tetracycline Repressor, domain 2"/>
    <property type="match status" value="1"/>
</dbReference>
<accession>A0AAJ3NSG0</accession>
<dbReference type="PROSITE" id="PS50977">
    <property type="entry name" value="HTH_TETR_2"/>
    <property type="match status" value="1"/>
</dbReference>
<feature type="DNA-binding region" description="H-T-H motif" evidence="4">
    <location>
        <begin position="46"/>
        <end position="65"/>
    </location>
</feature>
<dbReference type="PANTHER" id="PTHR30055:SF234">
    <property type="entry name" value="HTH-TYPE TRANSCRIPTIONAL REGULATOR BETI"/>
    <property type="match status" value="1"/>
</dbReference>
<sequence>MDHEGPKREATAMRRPARQQRSQATLERILQGAGHSFDEAGVDASTMDAIAERAGTSIGSVYRFFKDKDALVITLTERWRERAADVFTDLHSDERLTADADEVLADFIARFARLVAETPGARGLLVSTINAAETLPDQSWTPHVERFIARYAPGLPPARRRAAAQTYQTITFALMVDAARAGRAMRARLVEAQSVLTGYIRQLAAES</sequence>
<keyword evidence="8" id="KW-1185">Reference proteome</keyword>
<evidence type="ECO:0000256" key="4">
    <source>
        <dbReference type="PROSITE-ProRule" id="PRU00335"/>
    </source>
</evidence>
<keyword evidence="2 4" id="KW-0238">DNA-binding</keyword>
<evidence type="ECO:0000256" key="3">
    <source>
        <dbReference type="ARBA" id="ARBA00023163"/>
    </source>
</evidence>
<dbReference type="Pfam" id="PF00440">
    <property type="entry name" value="TetR_N"/>
    <property type="match status" value="1"/>
</dbReference>
<dbReference type="EMBL" id="LQPR01000022">
    <property type="protein sequence ID" value="ORW72654.1"/>
    <property type="molecule type" value="Genomic_DNA"/>
</dbReference>
<comment type="caution">
    <text evidence="7">The sequence shown here is derived from an EMBL/GenBank/DDBJ whole genome shotgun (WGS) entry which is preliminary data.</text>
</comment>
<evidence type="ECO:0000256" key="2">
    <source>
        <dbReference type="ARBA" id="ARBA00023125"/>
    </source>
</evidence>
<dbReference type="PANTHER" id="PTHR30055">
    <property type="entry name" value="HTH-TYPE TRANSCRIPTIONAL REGULATOR RUTR"/>
    <property type="match status" value="1"/>
</dbReference>
<dbReference type="GO" id="GO:0003700">
    <property type="term" value="F:DNA-binding transcription factor activity"/>
    <property type="evidence" value="ECO:0007669"/>
    <property type="project" value="TreeGrafter"/>
</dbReference>
<dbReference type="InterPro" id="IPR001647">
    <property type="entry name" value="HTH_TetR"/>
</dbReference>
<proteinExistence type="predicted"/>
<feature type="region of interest" description="Disordered" evidence="5">
    <location>
        <begin position="1"/>
        <end position="21"/>
    </location>
</feature>
<dbReference type="PRINTS" id="PR00455">
    <property type="entry name" value="HTHTETR"/>
</dbReference>
<dbReference type="GO" id="GO:0000976">
    <property type="term" value="F:transcription cis-regulatory region binding"/>
    <property type="evidence" value="ECO:0007669"/>
    <property type="project" value="TreeGrafter"/>
</dbReference>
<evidence type="ECO:0000259" key="6">
    <source>
        <dbReference type="PROSITE" id="PS50977"/>
    </source>
</evidence>
<evidence type="ECO:0000256" key="5">
    <source>
        <dbReference type="SAM" id="MobiDB-lite"/>
    </source>
</evidence>
<keyword evidence="3" id="KW-0804">Transcription</keyword>
<dbReference type="RefSeq" id="WP_197746645.1">
    <property type="nucleotide sequence ID" value="NZ_AP022573.1"/>
</dbReference>
<reference evidence="7 8" key="1">
    <citation type="submission" date="2016-01" db="EMBL/GenBank/DDBJ databases">
        <title>The new phylogeny of the genus Mycobacterium.</title>
        <authorList>
            <person name="Tarcisio F."/>
            <person name="Conor M."/>
            <person name="Antonella G."/>
            <person name="Elisabetta G."/>
            <person name="Giulia F.S."/>
            <person name="Sara T."/>
            <person name="Anna F."/>
            <person name="Clotilde B."/>
            <person name="Roberto B."/>
            <person name="Veronica D.S."/>
            <person name="Fabio R."/>
            <person name="Monica P."/>
            <person name="Olivier J."/>
            <person name="Enrico T."/>
            <person name="Nicola S."/>
        </authorList>
    </citation>
    <scope>NUCLEOTIDE SEQUENCE [LARGE SCALE GENOMIC DNA]</scope>
    <source>
        <strain evidence="7 8">DSM 44616</strain>
    </source>
</reference>
<dbReference type="Proteomes" id="UP000193387">
    <property type="component" value="Unassembled WGS sequence"/>
</dbReference>
<evidence type="ECO:0000313" key="8">
    <source>
        <dbReference type="Proteomes" id="UP000193387"/>
    </source>
</evidence>
<keyword evidence="1" id="KW-0805">Transcription regulation</keyword>
<dbReference type="InterPro" id="IPR009057">
    <property type="entry name" value="Homeodomain-like_sf"/>
</dbReference>
<feature type="domain" description="HTH tetR-type" evidence="6">
    <location>
        <begin position="23"/>
        <end position="83"/>
    </location>
</feature>
<evidence type="ECO:0000313" key="7">
    <source>
        <dbReference type="EMBL" id="ORW72654.1"/>
    </source>
</evidence>
<protein>
    <recommendedName>
        <fullName evidence="6">HTH tetR-type domain-containing protein</fullName>
    </recommendedName>
</protein>
<evidence type="ECO:0000256" key="1">
    <source>
        <dbReference type="ARBA" id="ARBA00023015"/>
    </source>
</evidence>
<dbReference type="InterPro" id="IPR050109">
    <property type="entry name" value="HTH-type_TetR-like_transc_reg"/>
</dbReference>
<name>A0AAJ3NSG0_9MYCO</name>
<organism evidence="7 8">
    <name type="scientific">Mycobacterium saskatchewanense</name>
    <dbReference type="NCBI Taxonomy" id="220927"/>
    <lineage>
        <taxon>Bacteria</taxon>
        <taxon>Bacillati</taxon>
        <taxon>Actinomycetota</taxon>
        <taxon>Actinomycetes</taxon>
        <taxon>Mycobacteriales</taxon>
        <taxon>Mycobacteriaceae</taxon>
        <taxon>Mycobacterium</taxon>
        <taxon>Mycobacterium simiae complex</taxon>
    </lineage>
</organism>